<evidence type="ECO:0008006" key="3">
    <source>
        <dbReference type="Google" id="ProtNLM"/>
    </source>
</evidence>
<gene>
    <name evidence="1" type="ORF">SUNI508_13517</name>
</gene>
<evidence type="ECO:0000313" key="1">
    <source>
        <dbReference type="EMBL" id="KAK9424734.1"/>
    </source>
</evidence>
<reference evidence="1 2" key="1">
    <citation type="journal article" date="2024" name="J. Plant Pathol.">
        <title>Sequence and assembly of the genome of Seiridium unicorne, isolate CBS 538.82, causal agent of cypress canker disease.</title>
        <authorList>
            <person name="Scali E."/>
            <person name="Rocca G.D."/>
            <person name="Danti R."/>
            <person name="Garbelotto M."/>
            <person name="Barberini S."/>
            <person name="Baroncelli R."/>
            <person name="Emiliani G."/>
        </authorList>
    </citation>
    <scope>NUCLEOTIDE SEQUENCE [LARGE SCALE GENOMIC DNA]</scope>
    <source>
        <strain evidence="1 2">BM-138-508</strain>
    </source>
</reference>
<comment type="caution">
    <text evidence="1">The sequence shown here is derived from an EMBL/GenBank/DDBJ whole genome shotgun (WGS) entry which is preliminary data.</text>
</comment>
<organism evidence="1 2">
    <name type="scientific">Seiridium unicorne</name>
    <dbReference type="NCBI Taxonomy" id="138068"/>
    <lineage>
        <taxon>Eukaryota</taxon>
        <taxon>Fungi</taxon>
        <taxon>Dikarya</taxon>
        <taxon>Ascomycota</taxon>
        <taxon>Pezizomycotina</taxon>
        <taxon>Sordariomycetes</taxon>
        <taxon>Xylariomycetidae</taxon>
        <taxon>Amphisphaeriales</taxon>
        <taxon>Sporocadaceae</taxon>
        <taxon>Seiridium</taxon>
    </lineage>
</organism>
<accession>A0ABR2VD04</accession>
<evidence type="ECO:0000313" key="2">
    <source>
        <dbReference type="Proteomes" id="UP001408356"/>
    </source>
</evidence>
<dbReference type="EMBL" id="JARVKF010000033">
    <property type="protein sequence ID" value="KAK9424734.1"/>
    <property type="molecule type" value="Genomic_DNA"/>
</dbReference>
<proteinExistence type="predicted"/>
<protein>
    <recommendedName>
        <fullName evidence="3">SprT-like domain-containing protein</fullName>
    </recommendedName>
</protein>
<keyword evidence="2" id="KW-1185">Reference proteome</keyword>
<dbReference type="Proteomes" id="UP001408356">
    <property type="component" value="Unassembled WGS sequence"/>
</dbReference>
<name>A0ABR2VD04_9PEZI</name>
<sequence length="207" mass="23982">MVSEETRKKEEEVAHNLRERARKYRPISTDFRRIHDKAPYSKRQLRKLVKEQSLAATKPDDDRLSELRTALSGMGDHDESFDQVKAQVEFIIEELDEAFFFGVMRGKVGRSNDEQLLKLSIEKTPSSSDRRGAYRQEDNCLRIFIAENEKPRAGKYVGTLAHEMAHAYLFIFAHDFSRPNAPDMSDLGSHSLDWCKLYLFILDTLLV</sequence>